<keyword evidence="6" id="KW-1185">Reference proteome</keyword>
<keyword evidence="1" id="KW-0560">Oxidoreductase</keyword>
<evidence type="ECO:0000256" key="2">
    <source>
        <dbReference type="PIRSR" id="PIRSR000105-1"/>
    </source>
</evidence>
<gene>
    <name evidence="5" type="ORF">CEY11_08090</name>
</gene>
<dbReference type="Gene3D" id="1.10.1040.10">
    <property type="entry name" value="N-(1-d-carboxylethyl)-l-norvaline Dehydrogenase, domain 2"/>
    <property type="match status" value="1"/>
</dbReference>
<reference evidence="6" key="1">
    <citation type="submission" date="2017-06" db="EMBL/GenBank/DDBJ databases">
        <title>Herbaspirillum phytohormonus sp. nov., isolated from the root nodule of Robinia pseudoacacia in lead-zinc mine.</title>
        <authorList>
            <person name="Fan M."/>
            <person name="Lin Y."/>
        </authorList>
    </citation>
    <scope>NUCLEOTIDE SEQUENCE [LARGE SCALE GENOMIC DNA]</scope>
    <source>
        <strain evidence="6">SC-089</strain>
    </source>
</reference>
<evidence type="ECO:0000313" key="6">
    <source>
        <dbReference type="Proteomes" id="UP000214603"/>
    </source>
</evidence>
<dbReference type="Pfam" id="PF02737">
    <property type="entry name" value="3HCDH_N"/>
    <property type="match status" value="1"/>
</dbReference>
<dbReference type="PIRSF" id="PIRSF000105">
    <property type="entry name" value="HCDH"/>
    <property type="match status" value="1"/>
</dbReference>
<dbReference type="Proteomes" id="UP000214603">
    <property type="component" value="Unassembled WGS sequence"/>
</dbReference>
<name>A0A225MLN6_9BURK</name>
<sequence length="306" mass="32806">MGPVAVLGAGTIGAGWAAFFALQGLEVRVFDTGPQAQDQLDTVMARARPVLQAQGLLAARPTVPLLYVEPGPAVAGAAHVQEALPERLELKHHVYALVEASLDEQCVIASSSSGIPPSALQEGLRHPERLLIAHPCNPPYLMPLVEISGGRQTAPWALHAADAFYRELGKQTVILRREITGHLVNRLQAALWREAVHLVAEGYATVEDVDRSVTEGLGARWAVCGPHRIFHLAGGEAGMAGFLDKLGEPVEQWWASLGRPTLDEATRKALVDGMADAAHGREPAELAQERDRAVLAMLAAKKRGEI</sequence>
<organism evidence="5 6">
    <name type="scientific">Candidimonas nitroreducens</name>
    <dbReference type="NCBI Taxonomy" id="683354"/>
    <lineage>
        <taxon>Bacteria</taxon>
        <taxon>Pseudomonadati</taxon>
        <taxon>Pseudomonadota</taxon>
        <taxon>Betaproteobacteria</taxon>
        <taxon>Burkholderiales</taxon>
        <taxon>Alcaligenaceae</taxon>
        <taxon>Candidimonas</taxon>
    </lineage>
</organism>
<dbReference type="InterPro" id="IPR013328">
    <property type="entry name" value="6PGD_dom2"/>
</dbReference>
<feature type="domain" description="3-hydroxyacyl-CoA dehydrogenase NAD binding" evidence="4">
    <location>
        <begin position="4"/>
        <end position="175"/>
    </location>
</feature>
<dbReference type="InterPro" id="IPR022694">
    <property type="entry name" value="3-OHacyl-CoA_DH"/>
</dbReference>
<dbReference type="GO" id="GO:0006631">
    <property type="term" value="P:fatty acid metabolic process"/>
    <property type="evidence" value="ECO:0007669"/>
    <property type="project" value="InterPro"/>
</dbReference>
<dbReference type="SUPFAM" id="SSF48179">
    <property type="entry name" value="6-phosphogluconate dehydrogenase C-terminal domain-like"/>
    <property type="match status" value="1"/>
</dbReference>
<dbReference type="InterPro" id="IPR008927">
    <property type="entry name" value="6-PGluconate_DH-like_C_sf"/>
</dbReference>
<accession>A0A225MLN6</accession>
<dbReference type="EMBL" id="NJIH01000004">
    <property type="protein sequence ID" value="OWT62128.1"/>
    <property type="molecule type" value="Genomic_DNA"/>
</dbReference>
<dbReference type="Pfam" id="PF00725">
    <property type="entry name" value="3HCDH"/>
    <property type="match status" value="1"/>
</dbReference>
<feature type="domain" description="3-hydroxyacyl-CoA dehydrogenase C-terminal" evidence="3">
    <location>
        <begin position="181"/>
        <end position="249"/>
    </location>
</feature>
<comment type="caution">
    <text evidence="5">The sequence shown here is derived from an EMBL/GenBank/DDBJ whole genome shotgun (WGS) entry which is preliminary data.</text>
</comment>
<dbReference type="AlphaFoldDB" id="A0A225MLN6"/>
<proteinExistence type="predicted"/>
<dbReference type="Gene3D" id="3.40.50.720">
    <property type="entry name" value="NAD(P)-binding Rossmann-like Domain"/>
    <property type="match status" value="1"/>
</dbReference>
<evidence type="ECO:0000259" key="4">
    <source>
        <dbReference type="Pfam" id="PF02737"/>
    </source>
</evidence>
<dbReference type="InterPro" id="IPR006176">
    <property type="entry name" value="3-OHacyl-CoA_DH_NAD-bd"/>
</dbReference>
<dbReference type="InterPro" id="IPR036291">
    <property type="entry name" value="NAD(P)-bd_dom_sf"/>
</dbReference>
<evidence type="ECO:0000256" key="1">
    <source>
        <dbReference type="ARBA" id="ARBA00023002"/>
    </source>
</evidence>
<dbReference type="OrthoDB" id="9803287at2"/>
<protein>
    <submittedName>
        <fullName evidence="5">Hydrogenase</fullName>
    </submittedName>
</protein>
<dbReference type="GO" id="GO:0070403">
    <property type="term" value="F:NAD+ binding"/>
    <property type="evidence" value="ECO:0007669"/>
    <property type="project" value="InterPro"/>
</dbReference>
<feature type="site" description="Important for catalytic activity" evidence="2">
    <location>
        <position position="134"/>
    </location>
</feature>
<dbReference type="PANTHER" id="PTHR48075">
    <property type="entry name" value="3-HYDROXYACYL-COA DEHYDROGENASE FAMILY PROTEIN"/>
    <property type="match status" value="1"/>
</dbReference>
<evidence type="ECO:0000313" key="5">
    <source>
        <dbReference type="EMBL" id="OWT62128.1"/>
    </source>
</evidence>
<evidence type="ECO:0000259" key="3">
    <source>
        <dbReference type="Pfam" id="PF00725"/>
    </source>
</evidence>
<dbReference type="PANTHER" id="PTHR48075:SF5">
    <property type="entry name" value="3-HYDROXYBUTYRYL-COA DEHYDROGENASE"/>
    <property type="match status" value="1"/>
</dbReference>
<dbReference type="InterPro" id="IPR006108">
    <property type="entry name" value="3HC_DH_C"/>
</dbReference>
<dbReference type="SUPFAM" id="SSF51735">
    <property type="entry name" value="NAD(P)-binding Rossmann-fold domains"/>
    <property type="match status" value="1"/>
</dbReference>
<dbReference type="GO" id="GO:0016616">
    <property type="term" value="F:oxidoreductase activity, acting on the CH-OH group of donors, NAD or NADP as acceptor"/>
    <property type="evidence" value="ECO:0007669"/>
    <property type="project" value="InterPro"/>
</dbReference>